<feature type="transmembrane region" description="Helical" evidence="2">
    <location>
        <begin position="317"/>
        <end position="337"/>
    </location>
</feature>
<dbReference type="PANTHER" id="PTHR10422">
    <property type="entry name" value="CYTOCHROME C OXIDASE SUBUNIT 1"/>
    <property type="match status" value="1"/>
</dbReference>
<evidence type="ECO:0000313" key="4">
    <source>
        <dbReference type="EMBL" id="AUQ99869.1"/>
    </source>
</evidence>
<dbReference type="RefSeq" id="WP_102883822.1">
    <property type="nucleotide sequence ID" value="NZ_CP010725.1"/>
</dbReference>
<feature type="domain" description="Cytochrome oxidase subunit I profile" evidence="3">
    <location>
        <begin position="32"/>
        <end position="490"/>
    </location>
</feature>
<keyword evidence="2" id="KW-0472">Membrane</keyword>
<dbReference type="InterPro" id="IPR023616">
    <property type="entry name" value="Cyt_c_oxase-like_su1_dom"/>
</dbReference>
<proteinExistence type="predicted"/>
<keyword evidence="1" id="KW-0679">Respiratory chain</keyword>
<protein>
    <submittedName>
        <fullName evidence="4">Putative cytochrome c oxidase subunit 1</fullName>
    </submittedName>
</protein>
<dbReference type="GO" id="GO:0004129">
    <property type="term" value="F:cytochrome-c oxidase activity"/>
    <property type="evidence" value="ECO:0007669"/>
    <property type="project" value="InterPro"/>
</dbReference>
<gene>
    <name evidence="4" type="ORF">PhaeoP88_02514</name>
</gene>
<dbReference type="InterPro" id="IPR000883">
    <property type="entry name" value="Cyt_C_Oxase_1"/>
</dbReference>
<evidence type="ECO:0000256" key="2">
    <source>
        <dbReference type="SAM" id="Phobius"/>
    </source>
</evidence>
<keyword evidence="1" id="KW-0249">Electron transport</keyword>
<evidence type="ECO:0000313" key="5">
    <source>
        <dbReference type="Proteomes" id="UP000236447"/>
    </source>
</evidence>
<dbReference type="Proteomes" id="UP000236447">
    <property type="component" value="Chromosome"/>
</dbReference>
<reference evidence="4 5" key="2">
    <citation type="journal article" date="2017" name="Genome Biol. Evol.">
        <title>Trajectories and Drivers of Genome Evolution in Surface-Associated Marine Phaeobacter.</title>
        <authorList>
            <person name="Freese H.M."/>
            <person name="Sikorski J."/>
            <person name="Bunk B."/>
            <person name="Scheuner C."/>
            <person name="Meier-Kolthoff J.P."/>
            <person name="Sproer C."/>
            <person name="Gram L."/>
            <person name="Overmann J."/>
        </authorList>
    </citation>
    <scope>NUCLEOTIDE SEQUENCE [LARGE SCALE GENOMIC DNA]</scope>
    <source>
        <strain evidence="4 5">P88</strain>
    </source>
</reference>
<feature type="transmembrane region" description="Helical" evidence="2">
    <location>
        <begin position="387"/>
        <end position="409"/>
    </location>
</feature>
<feature type="transmembrane region" description="Helical" evidence="2">
    <location>
        <begin position="349"/>
        <end position="367"/>
    </location>
</feature>
<dbReference type="AlphaFoldDB" id="A0A2I7KB99"/>
<evidence type="ECO:0000256" key="1">
    <source>
        <dbReference type="ARBA" id="ARBA00022660"/>
    </source>
</evidence>
<reference evidence="4 5" key="1">
    <citation type="journal article" date="2017" name="Front. Microbiol.">
        <title>Phaeobacter piscinae sp. nov., a species of the Roseobacter group and potential aquaculture probiont.</title>
        <authorList>
            <person name="Sonnenschein E.C."/>
            <person name="Phippen C.B.W."/>
            <person name="Nielsen K.F."/>
            <person name="Mateiu R.V."/>
            <person name="Melchiorsen J."/>
            <person name="Gram L."/>
            <person name="Overmann J."/>
            <person name="Freese H.M."/>
        </authorList>
    </citation>
    <scope>NUCLEOTIDE SEQUENCE [LARGE SCALE GENOMIC DNA]</scope>
    <source>
        <strain evidence="4 5">P88</strain>
    </source>
</reference>
<dbReference type="GO" id="GO:0020037">
    <property type="term" value="F:heme binding"/>
    <property type="evidence" value="ECO:0007669"/>
    <property type="project" value="InterPro"/>
</dbReference>
<feature type="transmembrane region" description="Helical" evidence="2">
    <location>
        <begin position="243"/>
        <end position="267"/>
    </location>
</feature>
<organism evidence="4 5">
    <name type="scientific">Phaeobacter inhibens</name>
    <dbReference type="NCBI Taxonomy" id="221822"/>
    <lineage>
        <taxon>Bacteria</taxon>
        <taxon>Pseudomonadati</taxon>
        <taxon>Pseudomonadota</taxon>
        <taxon>Alphaproteobacteria</taxon>
        <taxon>Rhodobacterales</taxon>
        <taxon>Roseobacteraceae</taxon>
        <taxon>Phaeobacter</taxon>
    </lineage>
</organism>
<feature type="transmembrane region" description="Helical" evidence="2">
    <location>
        <begin position="421"/>
        <end position="442"/>
    </location>
</feature>
<keyword evidence="2" id="KW-1133">Transmembrane helix</keyword>
<dbReference type="Pfam" id="PF00115">
    <property type="entry name" value="COX1"/>
    <property type="match status" value="1"/>
</dbReference>
<feature type="transmembrane region" description="Helical" evidence="2">
    <location>
        <begin position="61"/>
        <end position="88"/>
    </location>
</feature>
<evidence type="ECO:0000259" key="3">
    <source>
        <dbReference type="PROSITE" id="PS50855"/>
    </source>
</evidence>
<dbReference type="PRINTS" id="PR01165">
    <property type="entry name" value="CYCOXIDASEI"/>
</dbReference>
<dbReference type="GO" id="GO:0016020">
    <property type="term" value="C:membrane"/>
    <property type="evidence" value="ECO:0007669"/>
    <property type="project" value="InterPro"/>
</dbReference>
<feature type="transmembrane region" description="Helical" evidence="2">
    <location>
        <begin position="279"/>
        <end position="297"/>
    </location>
</feature>
<feature type="transmembrane region" description="Helical" evidence="2">
    <location>
        <begin position="200"/>
        <end position="223"/>
    </location>
</feature>
<sequence>MNTVSESAVADRAAAGPQPHPQVGAVKVTMILSGAVFALMMVFGLIMRAAQGQWIELDPTLFYQILTAHGAGMVGTAALSGAAIMWYFCGRYVVLTAGIFWAFLGLFLLGVVLILGAIFIGGFGGAWTFLFPLPAMSGGAWEAGAAAAFMLGYVSIGVGFLLYYLELGRQIHARYGSLARALGWNLILGREDNNPPPPTIVAAAAVTIFNSIGIILGAAVLVASLVHLLVPGFEVNALLAKNLIYFFGHVFINASIYMAVTAVYEILPEYTGRPWKSNRVFAIAWNAVLIFVMAVYWHHLLQDVVMPPWMLVVGQLVSYFSGIPLIAVTAFSTFLYVRGSKMTWDLASSLLVLSVAGWSVGSIPASIDGMISVNKVMHNTMWVPGHFHTYLLLGEVAMAFGFMAWLVRGKAIAEMGGLDRAAFATYLAGAAGFVIVFLFSGAASIPRRWAVHYEEWLTHDRIGTAFSALVVLGTLIFVLRFVARLGRSSN</sequence>
<feature type="transmembrane region" description="Helical" evidence="2">
    <location>
        <begin position="28"/>
        <end position="49"/>
    </location>
</feature>
<dbReference type="InterPro" id="IPR036927">
    <property type="entry name" value="Cyt_c_oxase-like_su1_sf"/>
</dbReference>
<dbReference type="GO" id="GO:0009060">
    <property type="term" value="P:aerobic respiration"/>
    <property type="evidence" value="ECO:0007669"/>
    <property type="project" value="InterPro"/>
</dbReference>
<feature type="transmembrane region" description="Helical" evidence="2">
    <location>
        <begin position="462"/>
        <end position="483"/>
    </location>
</feature>
<dbReference type="Gene3D" id="1.20.210.10">
    <property type="entry name" value="Cytochrome c oxidase-like, subunit I domain"/>
    <property type="match status" value="1"/>
</dbReference>
<dbReference type="EMBL" id="CP010725">
    <property type="protein sequence ID" value="AUQ99869.1"/>
    <property type="molecule type" value="Genomic_DNA"/>
</dbReference>
<feature type="transmembrane region" description="Helical" evidence="2">
    <location>
        <begin position="100"/>
        <end position="123"/>
    </location>
</feature>
<accession>A0A2I7KB99</accession>
<keyword evidence="2" id="KW-0812">Transmembrane</keyword>
<dbReference type="PROSITE" id="PS50855">
    <property type="entry name" value="COX1"/>
    <property type="match status" value="1"/>
</dbReference>
<name>A0A2I7KB99_9RHOB</name>
<feature type="transmembrane region" description="Helical" evidence="2">
    <location>
        <begin position="143"/>
        <end position="165"/>
    </location>
</feature>
<dbReference type="SUPFAM" id="SSF81442">
    <property type="entry name" value="Cytochrome c oxidase subunit I-like"/>
    <property type="match status" value="1"/>
</dbReference>
<keyword evidence="1" id="KW-0813">Transport</keyword>